<comment type="caution">
    <text evidence="1">The sequence shown here is derived from an EMBL/GenBank/DDBJ whole genome shotgun (WGS) entry which is preliminary data.</text>
</comment>
<dbReference type="EMBL" id="MGGR01000036">
    <property type="protein sequence ID" value="OGM32035.1"/>
    <property type="molecule type" value="Genomic_DNA"/>
</dbReference>
<proteinExistence type="predicted"/>
<sequence>MLDKYYKYILGQDGRVCQIIKESGLIFGPIGEEAPKQPRHIIVLESEHGKDKPMSDFSKYTDYKTVLTVNALIWCNGKVLLLKRADNKKVDPGLYRKFQENPDGTSGMN</sequence>
<protein>
    <submittedName>
        <fullName evidence="1">Uncharacterized protein</fullName>
    </submittedName>
</protein>
<evidence type="ECO:0000313" key="2">
    <source>
        <dbReference type="Proteomes" id="UP000177169"/>
    </source>
</evidence>
<reference evidence="1 2" key="1">
    <citation type="journal article" date="2016" name="Nat. Commun.">
        <title>Thousands of microbial genomes shed light on interconnected biogeochemical processes in an aquifer system.</title>
        <authorList>
            <person name="Anantharaman K."/>
            <person name="Brown C.T."/>
            <person name="Hug L.A."/>
            <person name="Sharon I."/>
            <person name="Castelle C.J."/>
            <person name="Probst A.J."/>
            <person name="Thomas B.C."/>
            <person name="Singh A."/>
            <person name="Wilkins M.J."/>
            <person name="Karaoz U."/>
            <person name="Brodie E.L."/>
            <person name="Williams K.H."/>
            <person name="Hubbard S.S."/>
            <person name="Banfield J.F."/>
        </authorList>
    </citation>
    <scope>NUCLEOTIDE SEQUENCE [LARGE SCALE GENOMIC DNA]</scope>
</reference>
<organism evidence="1 2">
    <name type="scientific">Candidatus Woesebacteria bacterium RIFCSPHIGHO2_02_FULL_39_13</name>
    <dbReference type="NCBI Taxonomy" id="1802505"/>
    <lineage>
        <taxon>Bacteria</taxon>
        <taxon>Candidatus Woeseibacteriota</taxon>
    </lineage>
</organism>
<evidence type="ECO:0000313" key="1">
    <source>
        <dbReference type="EMBL" id="OGM32035.1"/>
    </source>
</evidence>
<dbReference type="Proteomes" id="UP000177169">
    <property type="component" value="Unassembled WGS sequence"/>
</dbReference>
<accession>A0A1F7YZY6</accession>
<dbReference type="AlphaFoldDB" id="A0A1F7YZY6"/>
<name>A0A1F7YZY6_9BACT</name>
<gene>
    <name evidence="1" type="ORF">A3D01_02825</name>
</gene>